<evidence type="ECO:0000256" key="2">
    <source>
        <dbReference type="ARBA" id="ARBA00004173"/>
    </source>
</evidence>
<keyword evidence="5 12" id="KW-0479">Metal-binding</keyword>
<evidence type="ECO:0000256" key="8">
    <source>
        <dbReference type="ARBA" id="ARBA00023002"/>
    </source>
</evidence>
<accession>A0A8H7KC06</accession>
<dbReference type="PROSITE" id="PS00086">
    <property type="entry name" value="CYTOCHROME_P450"/>
    <property type="match status" value="1"/>
</dbReference>
<dbReference type="InterPro" id="IPR006094">
    <property type="entry name" value="Oxid_FAD_bind_N"/>
</dbReference>
<dbReference type="PRINTS" id="PR00385">
    <property type="entry name" value="P450"/>
</dbReference>
<dbReference type="GO" id="GO:0071949">
    <property type="term" value="F:FAD binding"/>
    <property type="evidence" value="ECO:0007669"/>
    <property type="project" value="InterPro"/>
</dbReference>
<dbReference type="Proteomes" id="UP000616885">
    <property type="component" value="Unassembled WGS sequence"/>
</dbReference>
<dbReference type="EMBL" id="JADCTT010000011">
    <property type="protein sequence ID" value="KAF9746163.1"/>
    <property type="molecule type" value="Genomic_DNA"/>
</dbReference>
<dbReference type="InterPro" id="IPR001128">
    <property type="entry name" value="Cyt_P450"/>
</dbReference>
<reference evidence="16" key="1">
    <citation type="submission" date="2020-10" db="EMBL/GenBank/DDBJ databases">
        <title>High-Quality Genome Resource of Clonostachys rosea strain S41 by Oxford Nanopore Long-Read Sequencing.</title>
        <authorList>
            <person name="Wang H."/>
        </authorList>
    </citation>
    <scope>NUCLEOTIDE SEQUENCE</scope>
    <source>
        <strain evidence="16">S41</strain>
    </source>
</reference>
<dbReference type="InterPro" id="IPR002401">
    <property type="entry name" value="Cyt_P450_E_grp-I"/>
</dbReference>
<evidence type="ECO:0000256" key="9">
    <source>
        <dbReference type="ARBA" id="ARBA00023004"/>
    </source>
</evidence>
<dbReference type="InterPro" id="IPR016164">
    <property type="entry name" value="FAD-linked_Oxase-like_C"/>
</dbReference>
<feature type="transmembrane region" description="Helical" evidence="14">
    <location>
        <begin position="6"/>
        <end position="27"/>
    </location>
</feature>
<organism evidence="16 17">
    <name type="scientific">Bionectria ochroleuca</name>
    <name type="common">Gliocladium roseum</name>
    <dbReference type="NCBI Taxonomy" id="29856"/>
    <lineage>
        <taxon>Eukaryota</taxon>
        <taxon>Fungi</taxon>
        <taxon>Dikarya</taxon>
        <taxon>Ascomycota</taxon>
        <taxon>Pezizomycotina</taxon>
        <taxon>Sordariomycetes</taxon>
        <taxon>Hypocreomycetidae</taxon>
        <taxon>Hypocreales</taxon>
        <taxon>Bionectriaceae</taxon>
        <taxon>Clonostachys</taxon>
    </lineage>
</organism>
<keyword evidence="7" id="KW-0809">Transit peptide</keyword>
<dbReference type="InterPro" id="IPR016169">
    <property type="entry name" value="FAD-bd_PCMH_sub2"/>
</dbReference>
<evidence type="ECO:0000256" key="6">
    <source>
        <dbReference type="ARBA" id="ARBA00022827"/>
    </source>
</evidence>
<comment type="subcellular location">
    <subcellularLocation>
        <location evidence="2">Mitochondrion</location>
    </subcellularLocation>
</comment>
<protein>
    <recommendedName>
        <fullName evidence="11">D-lactate dehydrogenase (cytochrome)</fullName>
        <ecNumber evidence="11">1.1.2.4</ecNumber>
    </recommendedName>
</protein>
<evidence type="ECO:0000256" key="12">
    <source>
        <dbReference type="PIRSR" id="PIRSR602401-1"/>
    </source>
</evidence>
<dbReference type="InterPro" id="IPR017972">
    <property type="entry name" value="Cyt_P450_CS"/>
</dbReference>
<comment type="cofactor">
    <cofactor evidence="1">
        <name>FAD</name>
        <dbReference type="ChEBI" id="CHEBI:57692"/>
    </cofactor>
</comment>
<keyword evidence="8" id="KW-0560">Oxidoreductase</keyword>
<dbReference type="SUPFAM" id="SSF55103">
    <property type="entry name" value="FAD-linked oxidases, C-terminal domain"/>
    <property type="match status" value="1"/>
</dbReference>
<feature type="coiled-coil region" evidence="13">
    <location>
        <begin position="896"/>
        <end position="923"/>
    </location>
</feature>
<keyword evidence="12" id="KW-0349">Heme</keyword>
<feature type="domain" description="FAD-binding PCMH-type" evidence="15">
    <location>
        <begin position="588"/>
        <end position="760"/>
    </location>
</feature>
<dbReference type="InterPro" id="IPR036396">
    <property type="entry name" value="Cyt_P450_sf"/>
</dbReference>
<evidence type="ECO:0000256" key="3">
    <source>
        <dbReference type="ARBA" id="ARBA00008000"/>
    </source>
</evidence>
<dbReference type="SUPFAM" id="SSF48264">
    <property type="entry name" value="Cytochrome P450"/>
    <property type="match status" value="1"/>
</dbReference>
<evidence type="ECO:0000256" key="14">
    <source>
        <dbReference type="SAM" id="Phobius"/>
    </source>
</evidence>
<dbReference type="GO" id="GO:0004458">
    <property type="term" value="F:D-lactate dehydrogenase (cytochrome) activity"/>
    <property type="evidence" value="ECO:0007669"/>
    <property type="project" value="UniProtKB-EC"/>
</dbReference>
<dbReference type="GO" id="GO:0005739">
    <property type="term" value="C:mitochondrion"/>
    <property type="evidence" value="ECO:0007669"/>
    <property type="project" value="UniProtKB-SubCell"/>
</dbReference>
<evidence type="ECO:0000256" key="11">
    <source>
        <dbReference type="ARBA" id="ARBA00038897"/>
    </source>
</evidence>
<dbReference type="EC" id="1.1.2.4" evidence="11"/>
<dbReference type="CDD" id="cd11061">
    <property type="entry name" value="CYP67-like"/>
    <property type="match status" value="1"/>
</dbReference>
<gene>
    <name evidence="16" type="ORF">IM811_003068</name>
</gene>
<comment type="similarity">
    <text evidence="3">Belongs to the FAD-binding oxidoreductase/transferase type 4 family.</text>
</comment>
<dbReference type="AlphaFoldDB" id="A0A8H7KC06"/>
<feature type="binding site" description="axial binding residue" evidence="12">
    <location>
        <position position="461"/>
    </location>
    <ligand>
        <name>heme</name>
        <dbReference type="ChEBI" id="CHEBI:30413"/>
    </ligand>
    <ligandPart>
        <name>Fe</name>
        <dbReference type="ChEBI" id="CHEBI:18248"/>
    </ligandPart>
</feature>
<evidence type="ECO:0000259" key="15">
    <source>
        <dbReference type="PROSITE" id="PS51387"/>
    </source>
</evidence>
<keyword evidence="9 12" id="KW-0408">Iron</keyword>
<dbReference type="GO" id="GO:0008720">
    <property type="term" value="F:D-lactate dehydrogenase (NAD+) activity"/>
    <property type="evidence" value="ECO:0007669"/>
    <property type="project" value="TreeGrafter"/>
</dbReference>
<dbReference type="SUPFAM" id="SSF56176">
    <property type="entry name" value="FAD-binding/transporter-associated domain-like"/>
    <property type="match status" value="1"/>
</dbReference>
<dbReference type="Gene3D" id="1.10.630.10">
    <property type="entry name" value="Cytochrome P450"/>
    <property type="match status" value="1"/>
</dbReference>
<dbReference type="PANTHER" id="PTHR11748">
    <property type="entry name" value="D-LACTATE DEHYDROGENASE"/>
    <property type="match status" value="1"/>
</dbReference>
<proteinExistence type="inferred from homology"/>
<evidence type="ECO:0000313" key="17">
    <source>
        <dbReference type="Proteomes" id="UP000616885"/>
    </source>
</evidence>
<dbReference type="GO" id="GO:0020037">
    <property type="term" value="F:heme binding"/>
    <property type="evidence" value="ECO:0007669"/>
    <property type="project" value="InterPro"/>
</dbReference>
<keyword evidence="14" id="KW-0812">Transmembrane</keyword>
<keyword evidence="10" id="KW-0496">Mitochondrion</keyword>
<dbReference type="Pfam" id="PF02913">
    <property type="entry name" value="FAD-oxidase_C"/>
    <property type="match status" value="1"/>
</dbReference>
<evidence type="ECO:0000313" key="16">
    <source>
        <dbReference type="EMBL" id="KAF9746163.1"/>
    </source>
</evidence>
<evidence type="ECO:0000256" key="10">
    <source>
        <dbReference type="ARBA" id="ARBA00023128"/>
    </source>
</evidence>
<dbReference type="GO" id="GO:0004497">
    <property type="term" value="F:monooxygenase activity"/>
    <property type="evidence" value="ECO:0007669"/>
    <property type="project" value="InterPro"/>
</dbReference>
<dbReference type="Gene3D" id="3.30.465.10">
    <property type="match status" value="2"/>
</dbReference>
<evidence type="ECO:0000256" key="5">
    <source>
        <dbReference type="ARBA" id="ARBA00022723"/>
    </source>
</evidence>
<dbReference type="GO" id="GO:0016705">
    <property type="term" value="F:oxidoreductase activity, acting on paired donors, with incorporation or reduction of molecular oxygen"/>
    <property type="evidence" value="ECO:0007669"/>
    <property type="project" value="InterPro"/>
</dbReference>
<dbReference type="InterPro" id="IPR004113">
    <property type="entry name" value="FAD-bd_oxidored_4_C"/>
</dbReference>
<evidence type="ECO:0000256" key="1">
    <source>
        <dbReference type="ARBA" id="ARBA00001974"/>
    </source>
</evidence>
<dbReference type="PANTHER" id="PTHR11748:SF111">
    <property type="entry name" value="D-LACTATE DEHYDROGENASE, MITOCHONDRIAL-RELATED"/>
    <property type="match status" value="1"/>
</dbReference>
<name>A0A8H7KC06_BIOOC</name>
<dbReference type="PROSITE" id="PS51387">
    <property type="entry name" value="FAD_PCMH"/>
    <property type="match status" value="1"/>
</dbReference>
<dbReference type="Pfam" id="PF00067">
    <property type="entry name" value="p450"/>
    <property type="match status" value="1"/>
</dbReference>
<dbReference type="PRINTS" id="PR00463">
    <property type="entry name" value="EP450I"/>
</dbReference>
<dbReference type="InterPro" id="IPR036318">
    <property type="entry name" value="FAD-bd_PCMH-like_sf"/>
</dbReference>
<evidence type="ECO:0000256" key="13">
    <source>
        <dbReference type="SAM" id="Coils"/>
    </source>
</evidence>
<keyword evidence="13" id="KW-0175">Coiled coil</keyword>
<dbReference type="Pfam" id="PF01565">
    <property type="entry name" value="FAD_binding_4"/>
    <property type="match status" value="1"/>
</dbReference>
<keyword evidence="4" id="KW-0285">Flavoprotein</keyword>
<keyword evidence="14" id="KW-0472">Membrane</keyword>
<keyword evidence="14" id="KW-1133">Transmembrane helix</keyword>
<evidence type="ECO:0000256" key="7">
    <source>
        <dbReference type="ARBA" id="ARBA00022946"/>
    </source>
</evidence>
<keyword evidence="6" id="KW-0274">FAD</keyword>
<comment type="cofactor">
    <cofactor evidence="12">
        <name>heme</name>
        <dbReference type="ChEBI" id="CHEBI:30413"/>
    </cofactor>
</comment>
<comment type="caution">
    <text evidence="16">The sequence shown here is derived from an EMBL/GenBank/DDBJ whole genome shotgun (WGS) entry which is preliminary data.</text>
</comment>
<sequence>MAIILILSPWVLLVAGIAFLPVYYIIIPYFWTYRHLRGIPAPFPAQFTSLWLMSISREGKRSEYIDALHRRLGPVVRIQPNHVSIADDKAINLIYGHGNGSLKSAWYDTFRSIGYSVFNTRDRAQHSHKRRIVAHTFAPRSVRQMEPCFAQNLKFLIEKWDGIAKDGAKRDGYADLDCRRWINFFAFDVIGDIIFGSPFGMLQAGADLAESRTTREGPSTLLPAVKHLSHRSEIAATLGAIPELKPYAQYIPDPYFRKGLEGVKNFTGVAIARVKDRWESPKQPEDRRDLLSLLQEGSDGKGDAFGFEELTAEALTLLIAGSDTTNNTFCAVMNHLAANPHALSRLQEEVDTALPTDVIVPTHDMVKNLPYLNSVINETLRQHSTIGLGLPRDVPPDSEGIYFRGHYFPAGTTLSVPIYTIHHSEEIWGQDALEYRPERWDNATAQQKNAFIPFSTGPRACLGRNLVEMELKILAATWAKSTLLNYGGFPLPYANKKLKPSTYIVMGTLIGGIVTASVVSLGLVREQPLDPIPRWRGNVGHRAVKYADKATMLKAVDEIRQILGQDAVSVNEHDIDEHGYSEWSTSNTDVRPAAIVRPKSTKQVSDVARIYSRYRVPIVPYGAGSSVEGNFSSPFSGVCLDLSDMNNIVAFHPDDMDIVVQAGVNWTIMNEEIKSSGLFLPLDISPTALDYVVNVTIVLADGSIVKTRHRPRKTSAGYNLTGLFVGSGGTLRIITEATLKLAIIPDSFSVATATFPTIKQTAKAAFKMMRHGAPLAALELMDDVQMKVINSSGGTGGRTWEEFPTLFLKFSGSETNVKDSLKLAQGIAKSNDCHAFESANTDEEAQSLWSARKQALWANLAVRPEGTQIWSTDVAVPLSRMAELIEVMAGQEDRRLEGLADTLQDKEANLEEWQKSLEEWERVESEGEPGDEYL</sequence>
<dbReference type="GO" id="GO:0005506">
    <property type="term" value="F:iron ion binding"/>
    <property type="evidence" value="ECO:0007669"/>
    <property type="project" value="InterPro"/>
</dbReference>
<dbReference type="GO" id="GO:1903457">
    <property type="term" value="P:lactate catabolic process"/>
    <property type="evidence" value="ECO:0007669"/>
    <property type="project" value="TreeGrafter"/>
</dbReference>
<dbReference type="InterPro" id="IPR016166">
    <property type="entry name" value="FAD-bd_PCMH"/>
</dbReference>
<evidence type="ECO:0000256" key="4">
    <source>
        <dbReference type="ARBA" id="ARBA00022630"/>
    </source>
</evidence>